<gene>
    <name evidence="3" type="ORF">DVS28_a0496</name>
</gene>
<keyword evidence="4" id="KW-1185">Reference proteome</keyword>
<reference evidence="3 4" key="1">
    <citation type="submission" date="2018-09" db="EMBL/GenBank/DDBJ databases">
        <title>Complete genome sequence of Euzebya sp. DY32-46 isolated from seawater of Pacific Ocean.</title>
        <authorList>
            <person name="Xu L."/>
            <person name="Wu Y.-H."/>
            <person name="Xu X.-W."/>
        </authorList>
    </citation>
    <scope>NUCLEOTIDE SEQUENCE [LARGE SCALE GENOMIC DNA]</scope>
    <source>
        <strain evidence="3 4">DY32-46</strain>
    </source>
</reference>
<evidence type="ECO:0000313" key="4">
    <source>
        <dbReference type="Proteomes" id="UP000264006"/>
    </source>
</evidence>
<name>A0A346XSK6_9ACTN</name>
<dbReference type="InterPro" id="IPR036217">
    <property type="entry name" value="MethylDNA_cys_MeTrfase_DNAb"/>
</dbReference>
<evidence type="ECO:0000313" key="3">
    <source>
        <dbReference type="EMBL" id="AXV05203.1"/>
    </source>
</evidence>
<dbReference type="KEGG" id="euz:DVS28_a0496"/>
<feature type="domain" description="Methylated-DNA-[protein]-cysteine S-methyltransferase DNA binding" evidence="2">
    <location>
        <begin position="14"/>
        <end position="84"/>
    </location>
</feature>
<dbReference type="InterPro" id="IPR052520">
    <property type="entry name" value="ATL_DNA_repair"/>
</dbReference>
<proteinExistence type="predicted"/>
<dbReference type="PANTHER" id="PTHR42942:SF1">
    <property type="entry name" value="ALKYLTRANSFERASE-LIKE PROTEIN 1"/>
    <property type="match status" value="1"/>
</dbReference>
<dbReference type="AlphaFoldDB" id="A0A346XSK6"/>
<dbReference type="GO" id="GO:0006281">
    <property type="term" value="P:DNA repair"/>
    <property type="evidence" value="ECO:0007669"/>
    <property type="project" value="InterPro"/>
</dbReference>
<dbReference type="EMBL" id="CP031165">
    <property type="protein sequence ID" value="AXV05203.1"/>
    <property type="molecule type" value="Genomic_DNA"/>
</dbReference>
<protein>
    <submittedName>
        <fullName evidence="3">Methylated-DNA-[protein]-cysteine S-methyltransferase family protein</fullName>
    </submittedName>
</protein>
<dbReference type="Pfam" id="PF01035">
    <property type="entry name" value="DNA_binding_1"/>
    <property type="match status" value="1"/>
</dbReference>
<dbReference type="GO" id="GO:0032259">
    <property type="term" value="P:methylation"/>
    <property type="evidence" value="ECO:0007669"/>
    <property type="project" value="UniProtKB-KW"/>
</dbReference>
<dbReference type="GO" id="GO:0008168">
    <property type="term" value="F:methyltransferase activity"/>
    <property type="evidence" value="ECO:0007669"/>
    <property type="project" value="UniProtKB-KW"/>
</dbReference>
<sequence>MGDAAEPDGHGPEDFTASVRRVVASLRPGECASYGEVAEEAGRPGAARGVGRVLRESDGLPWWRVIRADGTLAKGDDQARRLVAEGVAIVNGRVRPAGR</sequence>
<dbReference type="Proteomes" id="UP000264006">
    <property type="component" value="Chromosome"/>
</dbReference>
<dbReference type="InterPro" id="IPR036388">
    <property type="entry name" value="WH-like_DNA-bd_sf"/>
</dbReference>
<keyword evidence="1" id="KW-0227">DNA damage</keyword>
<keyword evidence="3" id="KW-0808">Transferase</keyword>
<organism evidence="3 4">
    <name type="scientific">Euzebya pacifica</name>
    <dbReference type="NCBI Taxonomy" id="1608957"/>
    <lineage>
        <taxon>Bacteria</taxon>
        <taxon>Bacillati</taxon>
        <taxon>Actinomycetota</taxon>
        <taxon>Nitriliruptoria</taxon>
        <taxon>Euzebyales</taxon>
    </lineage>
</organism>
<keyword evidence="3" id="KW-0489">Methyltransferase</keyword>
<accession>A0A346XSK6</accession>
<dbReference type="CDD" id="cd06445">
    <property type="entry name" value="ATase"/>
    <property type="match status" value="1"/>
</dbReference>
<evidence type="ECO:0000259" key="2">
    <source>
        <dbReference type="Pfam" id="PF01035"/>
    </source>
</evidence>
<dbReference type="SUPFAM" id="SSF46767">
    <property type="entry name" value="Methylated DNA-protein cysteine methyltransferase, C-terminal domain"/>
    <property type="match status" value="1"/>
</dbReference>
<dbReference type="PANTHER" id="PTHR42942">
    <property type="entry name" value="6-O-METHYLGUANINE DNA METHYLTRANSFERASE"/>
    <property type="match status" value="1"/>
</dbReference>
<dbReference type="InterPro" id="IPR014048">
    <property type="entry name" value="MethylDNA_cys_MeTrfase_DNA-bd"/>
</dbReference>
<dbReference type="Gene3D" id="1.10.10.10">
    <property type="entry name" value="Winged helix-like DNA-binding domain superfamily/Winged helix DNA-binding domain"/>
    <property type="match status" value="1"/>
</dbReference>
<evidence type="ECO:0000256" key="1">
    <source>
        <dbReference type="ARBA" id="ARBA00022763"/>
    </source>
</evidence>